<name>A0A1U7HFA2_9CYAN</name>
<keyword evidence="2" id="KW-1185">Reference proteome</keyword>
<gene>
    <name evidence="1" type="ORF">NIES593_13560</name>
</gene>
<dbReference type="STRING" id="1921803.NIES593_13560"/>
<evidence type="ECO:0000313" key="2">
    <source>
        <dbReference type="Proteomes" id="UP000186868"/>
    </source>
</evidence>
<dbReference type="EMBL" id="MRCB01000015">
    <property type="protein sequence ID" value="OKH22218.1"/>
    <property type="molecule type" value="Genomic_DNA"/>
</dbReference>
<reference evidence="1 2" key="1">
    <citation type="submission" date="2016-11" db="EMBL/GenBank/DDBJ databases">
        <title>Draft Genome Sequences of Nine Cyanobacterial Strains from Diverse Habitats.</title>
        <authorList>
            <person name="Zhu T."/>
            <person name="Hou S."/>
            <person name="Lu X."/>
            <person name="Hess W.R."/>
        </authorList>
    </citation>
    <scope>NUCLEOTIDE SEQUENCE [LARGE SCALE GENOMIC DNA]</scope>
    <source>
        <strain evidence="1 2">NIES-593</strain>
    </source>
</reference>
<proteinExistence type="predicted"/>
<accession>A0A1U7HFA2</accession>
<protein>
    <submittedName>
        <fullName evidence="1">Uncharacterized protein</fullName>
    </submittedName>
</protein>
<dbReference type="AlphaFoldDB" id="A0A1U7HFA2"/>
<sequence length="77" mass="8792">MNGMIVYDTHSEALLLRLLAWQTDRADIAVEDNLSVKIAFYPCSRLGVTDINQRAFSLGKCLGNYLSHFVRTIRFKN</sequence>
<organism evidence="1 2">
    <name type="scientific">Hydrococcus rivularis NIES-593</name>
    <dbReference type="NCBI Taxonomy" id="1921803"/>
    <lineage>
        <taxon>Bacteria</taxon>
        <taxon>Bacillati</taxon>
        <taxon>Cyanobacteriota</taxon>
        <taxon>Cyanophyceae</taxon>
        <taxon>Pleurocapsales</taxon>
        <taxon>Hydrococcaceae</taxon>
        <taxon>Hydrococcus</taxon>
    </lineage>
</organism>
<dbReference type="Proteomes" id="UP000186868">
    <property type="component" value="Unassembled WGS sequence"/>
</dbReference>
<dbReference type="RefSeq" id="WP_073600093.1">
    <property type="nucleotide sequence ID" value="NZ_MRCB01000015.1"/>
</dbReference>
<evidence type="ECO:0000313" key="1">
    <source>
        <dbReference type="EMBL" id="OKH22218.1"/>
    </source>
</evidence>
<comment type="caution">
    <text evidence="1">The sequence shown here is derived from an EMBL/GenBank/DDBJ whole genome shotgun (WGS) entry which is preliminary data.</text>
</comment>